<gene>
    <name evidence="5" type="ORF">SteCoe_29662</name>
</gene>
<dbReference type="PROSITE" id="PS51634">
    <property type="entry name" value="CRC"/>
    <property type="match status" value="1"/>
</dbReference>
<reference evidence="5 6" key="1">
    <citation type="submission" date="2016-11" db="EMBL/GenBank/DDBJ databases">
        <title>The macronuclear genome of Stentor coeruleus: a giant cell with tiny introns.</title>
        <authorList>
            <person name="Slabodnick M."/>
            <person name="Ruby J.G."/>
            <person name="Reiff S.B."/>
            <person name="Swart E.C."/>
            <person name="Gosai S."/>
            <person name="Prabakaran S."/>
            <person name="Witkowska E."/>
            <person name="Larue G.E."/>
            <person name="Fisher S."/>
            <person name="Freeman R.M."/>
            <person name="Gunawardena J."/>
            <person name="Chu W."/>
            <person name="Stover N.A."/>
            <person name="Gregory B.D."/>
            <person name="Nowacki M."/>
            <person name="Derisi J."/>
            <person name="Roy S.W."/>
            <person name="Marshall W.F."/>
            <person name="Sood P."/>
        </authorList>
    </citation>
    <scope>NUCLEOTIDE SEQUENCE [LARGE SCALE GENOMIC DNA]</scope>
    <source>
        <strain evidence="5">WM001</strain>
    </source>
</reference>
<protein>
    <recommendedName>
        <fullName evidence="4">CRC domain-containing protein</fullName>
    </recommendedName>
</protein>
<evidence type="ECO:0000313" key="5">
    <source>
        <dbReference type="EMBL" id="OMJ71986.1"/>
    </source>
</evidence>
<feature type="domain" description="CRC" evidence="4">
    <location>
        <begin position="45"/>
        <end position="148"/>
    </location>
</feature>
<dbReference type="EMBL" id="MPUH01000939">
    <property type="protein sequence ID" value="OMJ71986.1"/>
    <property type="molecule type" value="Genomic_DNA"/>
</dbReference>
<dbReference type="PANTHER" id="PTHR12446">
    <property type="entry name" value="TESMIN/TSO1-RELATED"/>
    <property type="match status" value="1"/>
</dbReference>
<dbReference type="InterPro" id="IPR033467">
    <property type="entry name" value="Tesmin/TSO1-like_CXC"/>
</dbReference>
<comment type="caution">
    <text evidence="5">The sequence shown here is derived from an EMBL/GenBank/DDBJ whole genome shotgun (WGS) entry which is preliminary data.</text>
</comment>
<evidence type="ECO:0000259" key="4">
    <source>
        <dbReference type="PROSITE" id="PS51634"/>
    </source>
</evidence>
<dbReference type="GO" id="GO:0006355">
    <property type="term" value="P:regulation of DNA-templated transcription"/>
    <property type="evidence" value="ECO:0007669"/>
    <property type="project" value="TreeGrafter"/>
</dbReference>
<evidence type="ECO:0000256" key="3">
    <source>
        <dbReference type="ARBA" id="ARBA00023242"/>
    </source>
</evidence>
<dbReference type="Proteomes" id="UP000187209">
    <property type="component" value="Unassembled WGS sequence"/>
</dbReference>
<proteinExistence type="inferred from homology"/>
<dbReference type="InterPro" id="IPR005172">
    <property type="entry name" value="CRC"/>
</dbReference>
<keyword evidence="6" id="KW-1185">Reference proteome</keyword>
<accession>A0A1R2B5H0</accession>
<dbReference type="Pfam" id="PF03638">
    <property type="entry name" value="TCR"/>
    <property type="match status" value="2"/>
</dbReference>
<dbReference type="AlphaFoldDB" id="A0A1R2B5H0"/>
<evidence type="ECO:0000256" key="2">
    <source>
        <dbReference type="ARBA" id="ARBA00007267"/>
    </source>
</evidence>
<name>A0A1R2B5H0_9CILI</name>
<dbReference type="SMART" id="SM01114">
    <property type="entry name" value="CXC"/>
    <property type="match status" value="2"/>
</dbReference>
<organism evidence="5 6">
    <name type="scientific">Stentor coeruleus</name>
    <dbReference type="NCBI Taxonomy" id="5963"/>
    <lineage>
        <taxon>Eukaryota</taxon>
        <taxon>Sar</taxon>
        <taxon>Alveolata</taxon>
        <taxon>Ciliophora</taxon>
        <taxon>Postciliodesmatophora</taxon>
        <taxon>Heterotrichea</taxon>
        <taxon>Heterotrichida</taxon>
        <taxon>Stentoridae</taxon>
        <taxon>Stentor</taxon>
    </lineage>
</organism>
<comment type="subcellular location">
    <subcellularLocation>
        <location evidence="1">Nucleus</location>
    </subcellularLocation>
</comment>
<dbReference type="OrthoDB" id="6283463at2759"/>
<dbReference type="PANTHER" id="PTHR12446:SF34">
    <property type="entry name" value="PROTEIN LIN-54 HOMOLOG"/>
    <property type="match status" value="1"/>
</dbReference>
<evidence type="ECO:0000313" key="6">
    <source>
        <dbReference type="Proteomes" id="UP000187209"/>
    </source>
</evidence>
<comment type="similarity">
    <text evidence="2">Belongs to the lin-54 family.</text>
</comment>
<keyword evidence="3" id="KW-0539">Nucleus</keyword>
<sequence length="158" mass="17807">MKMDKNSNSLAKAQDDTFAQFCLQTLTPLISFPFQSEDWEMIKSQNTPCNCSKSGCLKLYCECFSKGKYCIGCNCINCFNVPEYESIRNKSVANLLHRNSNAFTTEKNTNKGCTCKKSGCLKKYCRCHVGGRTCDESCKCVECKNLSFTQISSKRLLT</sequence>
<dbReference type="InterPro" id="IPR028307">
    <property type="entry name" value="Lin-54_fam"/>
</dbReference>
<evidence type="ECO:0000256" key="1">
    <source>
        <dbReference type="ARBA" id="ARBA00004123"/>
    </source>
</evidence>
<dbReference type="GO" id="GO:0005634">
    <property type="term" value="C:nucleus"/>
    <property type="evidence" value="ECO:0007669"/>
    <property type="project" value="UniProtKB-SubCell"/>
</dbReference>